<accession>A0A7E4VUF8</accession>
<evidence type="ECO:0000256" key="3">
    <source>
        <dbReference type="ARBA" id="ARBA00022801"/>
    </source>
</evidence>
<dbReference type="InterPro" id="IPR029058">
    <property type="entry name" value="AB_hydrolase_fold"/>
</dbReference>
<dbReference type="GO" id="GO:0008474">
    <property type="term" value="F:palmitoyl-(protein) hydrolase activity"/>
    <property type="evidence" value="ECO:0007669"/>
    <property type="project" value="UniProtKB-EC"/>
</dbReference>
<sequence length="224" mass="24388">MSPPIHPPIVIKALNDVATGTMVLFHGVGDSGYGWESTCRRELRFRHLDCILPHAPVIPYAYFGNQPTPAWFNRLNLSFNGPEDVESVEAGIARAHALFDKIIADGTPSEKLVVAGFSQGGALALTAGLTYPSKLAGIIGIGCFVMRKDTLASRITVNRETPVQLIHGDEDEVVPIQYGTKTFDFLKQLGIDVKMHASPEAGHELPADAVGLFRRSVEEWVPQD</sequence>
<dbReference type="WBParaSite" id="Pan_g3204.t1">
    <property type="protein sequence ID" value="Pan_g3204.t1"/>
    <property type="gene ID" value="Pan_g3204"/>
</dbReference>
<organism evidence="5 6">
    <name type="scientific">Panagrellus redivivus</name>
    <name type="common">Microworm</name>
    <dbReference type="NCBI Taxonomy" id="6233"/>
    <lineage>
        <taxon>Eukaryota</taxon>
        <taxon>Metazoa</taxon>
        <taxon>Ecdysozoa</taxon>
        <taxon>Nematoda</taxon>
        <taxon>Chromadorea</taxon>
        <taxon>Rhabditida</taxon>
        <taxon>Tylenchina</taxon>
        <taxon>Panagrolaimomorpha</taxon>
        <taxon>Panagrolaimoidea</taxon>
        <taxon>Panagrolaimidae</taxon>
        <taxon>Panagrellus</taxon>
    </lineage>
</organism>
<evidence type="ECO:0000256" key="1">
    <source>
        <dbReference type="ARBA" id="ARBA00006499"/>
    </source>
</evidence>
<dbReference type="EC" id="3.1.2.22" evidence="2"/>
<dbReference type="GO" id="GO:0005737">
    <property type="term" value="C:cytoplasm"/>
    <property type="evidence" value="ECO:0007669"/>
    <property type="project" value="TreeGrafter"/>
</dbReference>
<dbReference type="SUPFAM" id="SSF53474">
    <property type="entry name" value="alpha/beta-Hydrolases"/>
    <property type="match status" value="1"/>
</dbReference>
<name>A0A7E4VUF8_PANRE</name>
<dbReference type="Pfam" id="PF02230">
    <property type="entry name" value="Abhydrolase_2"/>
    <property type="match status" value="1"/>
</dbReference>
<reference evidence="5" key="1">
    <citation type="journal article" date="2013" name="Genetics">
        <title>The draft genome and transcriptome of Panagrellus redivivus are shaped by the harsh demands of a free-living lifestyle.</title>
        <authorList>
            <person name="Srinivasan J."/>
            <person name="Dillman A.R."/>
            <person name="Macchietto M.G."/>
            <person name="Heikkinen L."/>
            <person name="Lakso M."/>
            <person name="Fracchia K.M."/>
            <person name="Antoshechkin I."/>
            <person name="Mortazavi A."/>
            <person name="Wong G."/>
            <person name="Sternberg P.W."/>
        </authorList>
    </citation>
    <scope>NUCLEOTIDE SEQUENCE [LARGE SCALE GENOMIC DNA]</scope>
    <source>
        <strain evidence="5">MT8872</strain>
    </source>
</reference>
<dbReference type="InterPro" id="IPR003140">
    <property type="entry name" value="PLipase/COase/thioEstase"/>
</dbReference>
<keyword evidence="5" id="KW-1185">Reference proteome</keyword>
<feature type="domain" description="Phospholipase/carboxylesterase/thioesterase" evidence="4">
    <location>
        <begin position="10"/>
        <end position="214"/>
    </location>
</feature>
<dbReference type="AlphaFoldDB" id="A0A7E4VUF8"/>
<dbReference type="GO" id="GO:0052689">
    <property type="term" value="F:carboxylic ester hydrolase activity"/>
    <property type="evidence" value="ECO:0007669"/>
    <property type="project" value="TreeGrafter"/>
</dbReference>
<dbReference type="PANTHER" id="PTHR10655:SF17">
    <property type="entry name" value="LYSOPHOSPHOLIPASE-LIKE PROTEIN 1"/>
    <property type="match status" value="1"/>
</dbReference>
<evidence type="ECO:0000259" key="4">
    <source>
        <dbReference type="Pfam" id="PF02230"/>
    </source>
</evidence>
<evidence type="ECO:0000313" key="6">
    <source>
        <dbReference type="WBParaSite" id="Pan_g3204.t1"/>
    </source>
</evidence>
<dbReference type="InterPro" id="IPR050565">
    <property type="entry name" value="LYPA1-2/EST-like"/>
</dbReference>
<dbReference type="Gene3D" id="3.40.50.1820">
    <property type="entry name" value="alpha/beta hydrolase"/>
    <property type="match status" value="1"/>
</dbReference>
<reference evidence="6" key="2">
    <citation type="submission" date="2020-10" db="UniProtKB">
        <authorList>
            <consortium name="WormBaseParasite"/>
        </authorList>
    </citation>
    <scope>IDENTIFICATION</scope>
</reference>
<proteinExistence type="inferred from homology"/>
<keyword evidence="3" id="KW-0378">Hydrolase</keyword>
<evidence type="ECO:0000313" key="5">
    <source>
        <dbReference type="Proteomes" id="UP000492821"/>
    </source>
</evidence>
<comment type="similarity">
    <text evidence="1">Belongs to the AB hydrolase superfamily. AB hydrolase 2 family.</text>
</comment>
<protein>
    <recommendedName>
        <fullName evidence="2">palmitoyl-protein hydrolase</fullName>
        <ecNumber evidence="2">3.1.2.22</ecNumber>
    </recommendedName>
</protein>
<dbReference type="PANTHER" id="PTHR10655">
    <property type="entry name" value="LYSOPHOSPHOLIPASE-RELATED"/>
    <property type="match status" value="1"/>
</dbReference>
<evidence type="ECO:0000256" key="2">
    <source>
        <dbReference type="ARBA" id="ARBA00012423"/>
    </source>
</evidence>
<dbReference type="Proteomes" id="UP000492821">
    <property type="component" value="Unassembled WGS sequence"/>
</dbReference>